<dbReference type="GO" id="GO:0016740">
    <property type="term" value="F:transferase activity"/>
    <property type="evidence" value="ECO:0007669"/>
    <property type="project" value="UniProtKB-KW"/>
</dbReference>
<dbReference type="PATRIC" id="fig|1365176.7.peg.190"/>
<comment type="catalytic activity">
    <reaction evidence="6">
        <text>a purine 2'-deoxyribonucleoside 5'-phosphate + H2O = a purine nucleobase + 2-deoxy-D-ribose 5-phosphate</text>
        <dbReference type="Rhea" id="RHEA:51132"/>
        <dbReference type="ChEBI" id="CHEBI:15377"/>
        <dbReference type="ChEBI" id="CHEBI:26386"/>
        <dbReference type="ChEBI" id="CHEBI:62877"/>
        <dbReference type="ChEBI" id="CHEBI:142198"/>
    </reaction>
</comment>
<dbReference type="EMBL" id="CP006646">
    <property type="protein sequence ID" value="AGT34585.1"/>
    <property type="molecule type" value="Genomic_DNA"/>
</dbReference>
<evidence type="ECO:0000256" key="3">
    <source>
        <dbReference type="ARBA" id="ARBA00023080"/>
    </source>
</evidence>
<dbReference type="SUPFAM" id="SSF52309">
    <property type="entry name" value="N-(deoxy)ribosyltransferase-like"/>
    <property type="match status" value="1"/>
</dbReference>
<dbReference type="GO" id="GO:0009116">
    <property type="term" value="P:nucleoside metabolic process"/>
    <property type="evidence" value="ECO:0007669"/>
    <property type="project" value="UniProtKB-UniRule"/>
</dbReference>
<evidence type="ECO:0000313" key="7">
    <source>
        <dbReference type="EMBL" id="AGT34585.1"/>
    </source>
</evidence>
<evidence type="ECO:0000256" key="6">
    <source>
        <dbReference type="HAMAP-Rule" id="MF_03036"/>
    </source>
</evidence>
<evidence type="ECO:0000256" key="5">
    <source>
        <dbReference type="ARBA" id="ARBA00047460"/>
    </source>
</evidence>
<dbReference type="GeneID" id="16572836"/>
<comment type="function">
    <text evidence="6">Catalyzes the cleavage of the N-glycosidic bond of deoxyribonucleoside 5'-monophosphates to yield deoxyribose 5-phosphate and a purine or pyrimidine base.</text>
</comment>
<feature type="binding site" description="in other chain" evidence="6">
    <location>
        <position position="83"/>
    </location>
    <ligand>
        <name>substrate</name>
        <note>ligand shared between homodimeric partners</note>
    </ligand>
</feature>
<comment type="similarity">
    <text evidence="6">Belongs to the 2'-deoxynucleoside 5'-phosphate N-hydrolase 1 family.</text>
</comment>
<protein>
    <recommendedName>
        <fullName evidence="6">Putative 2'-deoxynucleoside 5'-phosphate N-hydrolase 1</fullName>
        <ecNumber evidence="6">3.2.2.-</ecNumber>
    </recommendedName>
</protein>
<dbReference type="InterPro" id="IPR007710">
    <property type="entry name" value="Nucleoside_deoxyribTrfase"/>
</dbReference>
<dbReference type="RefSeq" id="WP_020961884.1">
    <property type="nucleotide sequence ID" value="NC_022093.1"/>
</dbReference>
<comment type="catalytic activity">
    <reaction evidence="6">
        <text>a pyrimidine 2'-deoxyribonucleoside 5'-phosphate + H2O = a pyrimidine nucleobase + 2-deoxy-D-ribose 5-phosphate</text>
        <dbReference type="Rhea" id="RHEA:57852"/>
        <dbReference type="ChEBI" id="CHEBI:15377"/>
        <dbReference type="ChEBI" id="CHEBI:26432"/>
        <dbReference type="ChEBI" id="CHEBI:62877"/>
        <dbReference type="ChEBI" id="CHEBI:142209"/>
    </reaction>
</comment>
<dbReference type="InterPro" id="IPR051239">
    <property type="entry name" value="2'-dNMP_N-hydrolase"/>
</dbReference>
<dbReference type="Proteomes" id="UP000015543">
    <property type="component" value="Chromosome"/>
</dbReference>
<keyword evidence="3 6" id="KW-0546">Nucleotide metabolism</keyword>
<dbReference type="EC" id="3.2.2.-" evidence="6"/>
<evidence type="ECO:0000256" key="2">
    <source>
        <dbReference type="ARBA" id="ARBA00022801"/>
    </source>
</evidence>
<dbReference type="eggNOG" id="arCOG02435">
    <property type="taxonomic scope" value="Archaea"/>
</dbReference>
<keyword evidence="2 6" id="KW-0378">Hydrolase</keyword>
<dbReference type="GO" id="GO:0009159">
    <property type="term" value="P:deoxyribonucleoside monophosphate catabolic process"/>
    <property type="evidence" value="ECO:0007669"/>
    <property type="project" value="InterPro"/>
</dbReference>
<dbReference type="EMBL" id="DSAY01000021">
    <property type="protein sequence ID" value="HDP14355.1"/>
    <property type="molecule type" value="Genomic_DNA"/>
</dbReference>
<dbReference type="InterPro" id="IPR028607">
    <property type="entry name" value="DNPH1"/>
</dbReference>
<name>S5Z5Q0_9CREN</name>
<keyword evidence="9" id="KW-1185">Reference proteome</keyword>
<dbReference type="OrthoDB" id="30967at2157"/>
<reference evidence="8" key="2">
    <citation type="journal article" date="2020" name="mSystems">
        <title>Genome- and Community-Level Interaction Insights into Carbon Utilization and Element Cycling Functions of Hydrothermarchaeota in Hydrothermal Sediment.</title>
        <authorList>
            <person name="Zhou Z."/>
            <person name="Liu Y."/>
            <person name="Xu W."/>
            <person name="Pan J."/>
            <person name="Luo Z.H."/>
            <person name="Li M."/>
        </authorList>
    </citation>
    <scope>NUCLEOTIDE SEQUENCE [LARGE SCALE GENOMIC DNA]</scope>
    <source>
        <strain evidence="8">SpSt-116</strain>
    </source>
</reference>
<dbReference type="HOGENOM" id="CLU_100069_1_0_2"/>
<dbReference type="PANTHER" id="PTHR15364">
    <property type="entry name" value="2'-DEOXYNUCLEOSIDE 5'-PHOSPHATE N-HYDROLASE 1"/>
    <property type="match status" value="1"/>
</dbReference>
<evidence type="ECO:0000313" key="9">
    <source>
        <dbReference type="Proteomes" id="UP000015543"/>
    </source>
</evidence>
<comment type="catalytic activity">
    <reaction evidence="5">
        <text>5-hydroxymethyl-dUMP + H2O = 5-hydroxymethyluracil + 2-deoxy-D-ribose 5-phosphate</text>
        <dbReference type="Rhea" id="RHEA:77099"/>
        <dbReference type="ChEBI" id="CHEBI:15377"/>
        <dbReference type="ChEBI" id="CHEBI:16964"/>
        <dbReference type="ChEBI" id="CHEBI:62877"/>
        <dbReference type="ChEBI" id="CHEBI:90409"/>
    </reaction>
    <physiologicalReaction direction="left-to-right" evidence="5">
        <dbReference type="Rhea" id="RHEA:77100"/>
    </physiologicalReaction>
</comment>
<dbReference type="HAMAP" id="MF_03036">
    <property type="entry name" value="Nuc_phosphate_hydrolase"/>
    <property type="match status" value="1"/>
</dbReference>
<comment type="caution">
    <text evidence="6">Lacks conserved residue(s) required for the propagation of feature annotation.</text>
</comment>
<sequence length="138" mass="15551">MAKIYLAAPMRGDRSALNNVKQICRMLEEHGHVVLTKHVAEDVLDIDRGMTPSEIFERDIKLLEEADFLVAEVSYPSLGVGFEIAYFLLKGKEVIALALEDRVNNVSAMIRGITWPNFHFIPYTAPEDAVLKISNHIK</sequence>
<evidence type="ECO:0000256" key="1">
    <source>
        <dbReference type="ARBA" id="ARBA00011407"/>
    </source>
</evidence>
<keyword evidence="4 6" id="KW-0326">Glycosidase</keyword>
<dbReference type="PANTHER" id="PTHR15364:SF0">
    <property type="entry name" value="2'-DEOXYNUCLEOSIDE 5'-PHOSPHATE N-HYDROLASE 1"/>
    <property type="match status" value="1"/>
</dbReference>
<dbReference type="GO" id="GO:0070694">
    <property type="term" value="F:5-hydroxymethyl-dUMP N-hydrolase activity"/>
    <property type="evidence" value="ECO:0007669"/>
    <property type="project" value="InterPro"/>
</dbReference>
<keyword evidence="8" id="KW-0808">Transferase</keyword>
<dbReference type="KEGG" id="thb:N186_00940"/>
<dbReference type="Pfam" id="PF05014">
    <property type="entry name" value="Nuc_deoxyrib_tr"/>
    <property type="match status" value="1"/>
</dbReference>
<gene>
    <name evidence="8" type="ORF">ENN26_01070</name>
    <name evidence="7" type="ORF">N186_00940</name>
</gene>
<reference evidence="7 9" key="1">
    <citation type="journal article" date="2013" name="Genome Announc.">
        <title>Complete Genomic Sequence of 'Thermofilum adornatus' Strain 1910bT, a Hyperthermophilic Anaerobic Organotrophic Crenarchaeon.</title>
        <authorList>
            <person name="Dominova I.N."/>
            <person name="Kublanov I.V."/>
            <person name="Podosokorskaya O.A."/>
            <person name="Derbikova K.S."/>
            <person name="Patrushev M.V."/>
            <person name="Toshchakov S.V."/>
        </authorList>
    </citation>
    <scope>NUCLEOTIDE SEQUENCE [LARGE SCALE GENOMIC DNA]</scope>
    <source>
        <strain evidence="9">1910b</strain>
    </source>
</reference>
<comment type="subunit">
    <text evidence="1 6">Monomer and homodimer.</text>
</comment>
<organism evidence="7 9">
    <name type="scientific">Thermofilum adornatum</name>
    <dbReference type="NCBI Taxonomy" id="1365176"/>
    <lineage>
        <taxon>Archaea</taxon>
        <taxon>Thermoproteota</taxon>
        <taxon>Thermoprotei</taxon>
        <taxon>Thermofilales</taxon>
        <taxon>Thermofilaceae</taxon>
        <taxon>Thermofilum</taxon>
    </lineage>
</organism>
<dbReference type="Gene3D" id="3.40.50.450">
    <property type="match status" value="1"/>
</dbReference>
<dbReference type="AlphaFoldDB" id="S5Z5Q0"/>
<accession>S5Z5Q0</accession>
<feature type="binding site" evidence="6">
    <location>
        <begin position="107"/>
        <end position="109"/>
    </location>
    <ligand>
        <name>substrate</name>
        <note>ligand shared between homodimeric partners</note>
    </ligand>
</feature>
<evidence type="ECO:0000313" key="8">
    <source>
        <dbReference type="EMBL" id="HDP14355.1"/>
    </source>
</evidence>
<evidence type="ECO:0000256" key="4">
    <source>
        <dbReference type="ARBA" id="ARBA00023295"/>
    </source>
</evidence>
<dbReference type="GO" id="GO:0009117">
    <property type="term" value="P:nucleotide metabolic process"/>
    <property type="evidence" value="ECO:0007669"/>
    <property type="project" value="UniProtKB-KW"/>
</dbReference>
<proteinExistence type="inferred from homology"/>